<accession>A0A1H9Z3Y7</accession>
<dbReference type="RefSeq" id="WP_091349108.1">
    <property type="nucleotide sequence ID" value="NZ_FOIF01000006.1"/>
</dbReference>
<gene>
    <name evidence="1" type="ORF">SAMN03080614_100656</name>
</gene>
<dbReference type="Proteomes" id="UP000243819">
    <property type="component" value="Unassembled WGS sequence"/>
</dbReference>
<dbReference type="STRING" id="1120990.SAMN03080614_100656"/>
<evidence type="ECO:0000313" key="2">
    <source>
        <dbReference type="Proteomes" id="UP000243819"/>
    </source>
</evidence>
<organism evidence="1 2">
    <name type="scientific">Anaerobranca gottschalkii DSM 13577</name>
    <dbReference type="NCBI Taxonomy" id="1120990"/>
    <lineage>
        <taxon>Bacteria</taxon>
        <taxon>Bacillati</taxon>
        <taxon>Bacillota</taxon>
        <taxon>Clostridia</taxon>
        <taxon>Eubacteriales</taxon>
        <taxon>Proteinivoracaceae</taxon>
        <taxon>Anaerobranca</taxon>
    </lineage>
</organism>
<protein>
    <submittedName>
        <fullName evidence="1">Putative sporulation protein YtxC</fullName>
    </submittedName>
</protein>
<dbReference type="EMBL" id="FOIF01000006">
    <property type="protein sequence ID" value="SES76147.1"/>
    <property type="molecule type" value="Genomic_DNA"/>
</dbReference>
<name>A0A1H9Z3Y7_9FIRM</name>
<sequence length="294" mass="34317">MKSLTIGTKRYLEQFRYCLEDKLEPLRQLGMEINLTEESKGNITFLGCSIHNTTISNHDYEKIAVKQIAFALATYIVDVLEKPLLEKNIKNFYPTLSEKEQNKLYIKSLEIIKQKNKVFKRDETIKADIAEKLIEYFEKQWQINIEGFIRFRLQDYMDSLLEIIQEAQEELNIEKEYNDFIKLLRYFVDIQEPKVNEAHLLKKGGKYLILGDNHEIITEENYGDVNGCDGIISCLVTYAPQKIVIHIKDFYFDDEVLTTVNSIFDEKVVLCLGCNHCADPVDTMEKSNEEIKTT</sequence>
<dbReference type="OrthoDB" id="2986513at2"/>
<evidence type="ECO:0000313" key="1">
    <source>
        <dbReference type="EMBL" id="SES76147.1"/>
    </source>
</evidence>
<keyword evidence="2" id="KW-1185">Reference proteome</keyword>
<dbReference type="InterPro" id="IPR014199">
    <property type="entry name" value="Spore_YtxC"/>
</dbReference>
<reference evidence="2" key="1">
    <citation type="submission" date="2016-10" db="EMBL/GenBank/DDBJ databases">
        <authorList>
            <person name="Varghese N."/>
            <person name="Submissions S."/>
        </authorList>
    </citation>
    <scope>NUCLEOTIDE SEQUENCE [LARGE SCALE GENOMIC DNA]</scope>
    <source>
        <strain evidence="2">DSM 13577</strain>
    </source>
</reference>
<dbReference type="Pfam" id="PF08812">
    <property type="entry name" value="YtxC"/>
    <property type="match status" value="1"/>
</dbReference>
<proteinExistence type="predicted"/>
<dbReference type="AlphaFoldDB" id="A0A1H9Z3Y7"/>